<sequence length="66" mass="7764">MNTLKPPAAFCFPFYLYRSEVGHLFTFNVMFIVFIQYAFVIIKQAEPVSNLLLKLYQQLETISQQI</sequence>
<evidence type="ECO:0000256" key="1">
    <source>
        <dbReference type="SAM" id="Phobius"/>
    </source>
</evidence>
<dbReference type="Proteomes" id="UP000272412">
    <property type="component" value="Unassembled WGS sequence"/>
</dbReference>
<reference evidence="2 3" key="1">
    <citation type="submission" date="2018-11" db="EMBL/GenBank/DDBJ databases">
        <title>Neisseria weixii sp. nov. isolated from the rectal contents of plateau pika (Ochotona cruzoniae).</title>
        <authorList>
            <person name="Zhang G."/>
        </authorList>
    </citation>
    <scope>NUCLEOTIDE SEQUENCE [LARGE SCALE GENOMIC DNA]</scope>
    <source>
        <strain evidence="2 3">10009</strain>
    </source>
</reference>
<evidence type="ECO:0000313" key="2">
    <source>
        <dbReference type="EMBL" id="RPD90855.1"/>
    </source>
</evidence>
<keyword evidence="1" id="KW-1133">Transmembrane helix</keyword>
<comment type="caution">
    <text evidence="2">The sequence shown here is derived from an EMBL/GenBank/DDBJ whole genome shotgun (WGS) entry which is preliminary data.</text>
</comment>
<evidence type="ECO:0000313" key="3">
    <source>
        <dbReference type="Proteomes" id="UP000272412"/>
    </source>
</evidence>
<keyword evidence="3" id="KW-1185">Reference proteome</keyword>
<protein>
    <submittedName>
        <fullName evidence="2">Uncharacterized protein</fullName>
    </submittedName>
</protein>
<proteinExistence type="predicted"/>
<keyword evidence="1" id="KW-0812">Transmembrane</keyword>
<feature type="transmembrane region" description="Helical" evidence="1">
    <location>
        <begin position="22"/>
        <end position="42"/>
    </location>
</feature>
<dbReference type="AlphaFoldDB" id="A0A3N4N670"/>
<name>A0A3N4N670_9NEIS</name>
<keyword evidence="1" id="KW-0472">Membrane</keyword>
<accession>A0A3N4N670</accession>
<organism evidence="2 3">
    <name type="scientific">Neisseria weixii</name>
    <dbReference type="NCBI Taxonomy" id="1853276"/>
    <lineage>
        <taxon>Bacteria</taxon>
        <taxon>Pseudomonadati</taxon>
        <taxon>Pseudomonadota</taxon>
        <taxon>Betaproteobacteria</taxon>
        <taxon>Neisseriales</taxon>
        <taxon>Neisseriaceae</taxon>
        <taxon>Neisseria</taxon>
    </lineage>
</organism>
<gene>
    <name evidence="2" type="ORF">EGK74_00430</name>
</gene>
<dbReference type="EMBL" id="RPFL01000001">
    <property type="protein sequence ID" value="RPD90855.1"/>
    <property type="molecule type" value="Genomic_DNA"/>
</dbReference>